<evidence type="ECO:0000256" key="5">
    <source>
        <dbReference type="ARBA" id="ARBA00022505"/>
    </source>
</evidence>
<dbReference type="NCBIfam" id="TIGR00177">
    <property type="entry name" value="molyb_syn"/>
    <property type="match status" value="1"/>
</dbReference>
<dbReference type="Gene3D" id="2.40.340.10">
    <property type="entry name" value="MoeA, C-terminal, domain IV"/>
    <property type="match status" value="1"/>
</dbReference>
<dbReference type="EC" id="2.10.1.1" evidence="11"/>
<dbReference type="Pfam" id="PF03453">
    <property type="entry name" value="MoeA_N"/>
    <property type="match status" value="1"/>
</dbReference>
<dbReference type="Proteomes" id="UP000052020">
    <property type="component" value="Unassembled WGS sequence"/>
</dbReference>
<comment type="similarity">
    <text evidence="4 11">Belongs to the MoeA family.</text>
</comment>
<evidence type="ECO:0000259" key="12">
    <source>
        <dbReference type="SMART" id="SM00852"/>
    </source>
</evidence>
<evidence type="ECO:0000256" key="8">
    <source>
        <dbReference type="ARBA" id="ARBA00022842"/>
    </source>
</evidence>
<protein>
    <recommendedName>
        <fullName evidence="11">Molybdopterin molybdenumtransferase</fullName>
        <ecNumber evidence="11">2.10.1.1</ecNumber>
    </recommendedName>
</protein>
<feature type="domain" description="MoaB/Mog" evidence="12">
    <location>
        <begin position="176"/>
        <end position="313"/>
    </location>
</feature>
<gene>
    <name evidence="13" type="ORF">AMK68_03985</name>
</gene>
<evidence type="ECO:0000256" key="2">
    <source>
        <dbReference type="ARBA" id="ARBA00002901"/>
    </source>
</evidence>
<dbReference type="PANTHER" id="PTHR10192">
    <property type="entry name" value="MOLYBDOPTERIN BIOSYNTHESIS PROTEIN"/>
    <property type="match status" value="1"/>
</dbReference>
<accession>A0A0S7XLV5</accession>
<organism evidence="13 14">
    <name type="scientific">candidate division KD3-62 bacterium DG_56</name>
    <dbReference type="NCBI Taxonomy" id="1704032"/>
    <lineage>
        <taxon>Bacteria</taxon>
        <taxon>candidate division KD3-62</taxon>
    </lineage>
</organism>
<keyword evidence="5 11" id="KW-0500">Molybdenum</keyword>
<dbReference type="InterPro" id="IPR008284">
    <property type="entry name" value="MoCF_biosynth_CS"/>
</dbReference>
<evidence type="ECO:0000313" key="14">
    <source>
        <dbReference type="Proteomes" id="UP000052020"/>
    </source>
</evidence>
<dbReference type="InterPro" id="IPR038987">
    <property type="entry name" value="MoeA-like"/>
</dbReference>
<evidence type="ECO:0000256" key="9">
    <source>
        <dbReference type="ARBA" id="ARBA00023150"/>
    </source>
</evidence>
<comment type="cofactor">
    <cofactor evidence="1 11">
        <name>Mg(2+)</name>
        <dbReference type="ChEBI" id="CHEBI:18420"/>
    </cofactor>
</comment>
<dbReference type="PROSITE" id="PS01079">
    <property type="entry name" value="MOCF_BIOSYNTHESIS_2"/>
    <property type="match status" value="1"/>
</dbReference>
<dbReference type="FunFam" id="2.170.190.11:FF:000001">
    <property type="entry name" value="Molybdopterin molybdenumtransferase"/>
    <property type="match status" value="1"/>
</dbReference>
<dbReference type="GO" id="GO:0061599">
    <property type="term" value="F:molybdopterin molybdotransferase activity"/>
    <property type="evidence" value="ECO:0007669"/>
    <property type="project" value="UniProtKB-UniRule"/>
</dbReference>
<keyword evidence="6 11" id="KW-0808">Transferase</keyword>
<evidence type="ECO:0000256" key="10">
    <source>
        <dbReference type="ARBA" id="ARBA00047317"/>
    </source>
</evidence>
<evidence type="ECO:0000313" key="13">
    <source>
        <dbReference type="EMBL" id="KPJ63382.1"/>
    </source>
</evidence>
<comment type="catalytic activity">
    <reaction evidence="10">
        <text>adenylyl-molybdopterin + molybdate = Mo-molybdopterin + AMP + H(+)</text>
        <dbReference type="Rhea" id="RHEA:35047"/>
        <dbReference type="ChEBI" id="CHEBI:15378"/>
        <dbReference type="ChEBI" id="CHEBI:36264"/>
        <dbReference type="ChEBI" id="CHEBI:62727"/>
        <dbReference type="ChEBI" id="CHEBI:71302"/>
        <dbReference type="ChEBI" id="CHEBI:456215"/>
        <dbReference type="EC" id="2.10.1.1"/>
    </reaction>
</comment>
<dbReference type="PATRIC" id="fig|1704032.3.peg.630"/>
<name>A0A0S7XLV5_9BACT</name>
<evidence type="ECO:0000256" key="4">
    <source>
        <dbReference type="ARBA" id="ARBA00010763"/>
    </source>
</evidence>
<keyword evidence="9 11" id="KW-0501">Molybdenum cofactor biosynthesis</keyword>
<dbReference type="UniPathway" id="UPA00344"/>
<keyword evidence="7 11" id="KW-0479">Metal-binding</keyword>
<dbReference type="InterPro" id="IPR036135">
    <property type="entry name" value="MoeA_linker/N_sf"/>
</dbReference>
<dbReference type="Pfam" id="PF00994">
    <property type="entry name" value="MoCF_biosynth"/>
    <property type="match status" value="1"/>
</dbReference>
<dbReference type="SUPFAM" id="SSF53218">
    <property type="entry name" value="Molybdenum cofactor biosynthesis proteins"/>
    <property type="match status" value="1"/>
</dbReference>
<dbReference type="AlphaFoldDB" id="A0A0S7XLV5"/>
<dbReference type="SMART" id="SM00852">
    <property type="entry name" value="MoCF_biosynth"/>
    <property type="match status" value="1"/>
</dbReference>
<dbReference type="FunFam" id="3.40.980.10:FF:000004">
    <property type="entry name" value="Molybdopterin molybdenumtransferase"/>
    <property type="match status" value="1"/>
</dbReference>
<comment type="function">
    <text evidence="2 11">Catalyzes the insertion of molybdate into adenylated molybdopterin with the concomitant release of AMP.</text>
</comment>
<dbReference type="InterPro" id="IPR036688">
    <property type="entry name" value="MoeA_C_domain_IV_sf"/>
</dbReference>
<evidence type="ECO:0000256" key="7">
    <source>
        <dbReference type="ARBA" id="ARBA00022723"/>
    </source>
</evidence>
<evidence type="ECO:0000256" key="6">
    <source>
        <dbReference type="ARBA" id="ARBA00022679"/>
    </source>
</evidence>
<dbReference type="GO" id="GO:0005829">
    <property type="term" value="C:cytosol"/>
    <property type="evidence" value="ECO:0007669"/>
    <property type="project" value="TreeGrafter"/>
</dbReference>
<dbReference type="SUPFAM" id="SSF63882">
    <property type="entry name" value="MoeA N-terminal region -like"/>
    <property type="match status" value="1"/>
</dbReference>
<dbReference type="Pfam" id="PF03454">
    <property type="entry name" value="MoeA_C"/>
    <property type="match status" value="1"/>
</dbReference>
<evidence type="ECO:0000256" key="11">
    <source>
        <dbReference type="RuleBase" id="RU365090"/>
    </source>
</evidence>
<dbReference type="InterPro" id="IPR005110">
    <property type="entry name" value="MoeA_linker/N"/>
</dbReference>
<comment type="pathway">
    <text evidence="3 11">Cofactor biosynthesis; molybdopterin biosynthesis.</text>
</comment>
<dbReference type="Gene3D" id="3.40.980.10">
    <property type="entry name" value="MoaB/Mog-like domain"/>
    <property type="match status" value="1"/>
</dbReference>
<reference evidence="13 14" key="1">
    <citation type="journal article" date="2015" name="Microbiome">
        <title>Genomic resolution of linkages in carbon, nitrogen, and sulfur cycling among widespread estuary sediment bacteria.</title>
        <authorList>
            <person name="Baker B.J."/>
            <person name="Lazar C.S."/>
            <person name="Teske A.P."/>
            <person name="Dick G.J."/>
        </authorList>
    </citation>
    <scope>NUCLEOTIDE SEQUENCE [LARGE SCALE GENOMIC DNA]</scope>
    <source>
        <strain evidence="13">DG_56</strain>
    </source>
</reference>
<dbReference type="Gene3D" id="3.90.105.10">
    <property type="entry name" value="Molybdopterin biosynthesis moea protein, domain 2"/>
    <property type="match status" value="1"/>
</dbReference>
<evidence type="ECO:0000256" key="3">
    <source>
        <dbReference type="ARBA" id="ARBA00005046"/>
    </source>
</evidence>
<dbReference type="Gene3D" id="2.170.190.11">
    <property type="entry name" value="Molybdopterin biosynthesis moea protein, domain 3"/>
    <property type="match status" value="1"/>
</dbReference>
<dbReference type="InterPro" id="IPR036425">
    <property type="entry name" value="MoaB/Mog-like_dom_sf"/>
</dbReference>
<dbReference type="SUPFAM" id="SSF63867">
    <property type="entry name" value="MoeA C-terminal domain-like"/>
    <property type="match status" value="1"/>
</dbReference>
<dbReference type="GO" id="GO:0046872">
    <property type="term" value="F:metal ion binding"/>
    <property type="evidence" value="ECO:0007669"/>
    <property type="project" value="UniProtKB-UniRule"/>
</dbReference>
<sequence>MISVDEATSIILERAKALPAETVPLLDAVGRVLAEDVTSDVDLPPFNKSAMDGFAVRGDDIAATPVELRITQEITAGDVPSEPISPGECGRIMTGATVPEGADTVVMVEDTEPAGDSAVRILRSGQRGDNICARGEDVRTGAVVLRRGHLLRAAEISLLASVGCSRPRVHRRPTVAMLATGDELVDIDTAPGPGQIRDANRYAIAASVAAAGCQVIDLGIARDEPAQVRERIERGLTSDVLIVSAGVSVGEYDLVPAALADAGVKLDFHHIAAKPGRPLLFGSRGGHFVFGLPGNPVSTLVGLLLFVIPALRRMAGHTEVVPRAVSAVLDSGLKHKPGRREYAPCRLRYDNGIWRAQPIESHGSADVAAITRANGLLVMPEEAGELAAGASAQAIPI</sequence>
<dbReference type="NCBIfam" id="NF045515">
    <property type="entry name" value="Glp_gephyrin"/>
    <property type="match status" value="1"/>
</dbReference>
<proteinExistence type="inferred from homology"/>
<dbReference type="CDD" id="cd00887">
    <property type="entry name" value="MoeA"/>
    <property type="match status" value="1"/>
</dbReference>
<keyword evidence="8 11" id="KW-0460">Magnesium</keyword>
<evidence type="ECO:0000256" key="1">
    <source>
        <dbReference type="ARBA" id="ARBA00001946"/>
    </source>
</evidence>
<dbReference type="InterPro" id="IPR001453">
    <property type="entry name" value="MoaB/Mog_dom"/>
</dbReference>
<dbReference type="PANTHER" id="PTHR10192:SF5">
    <property type="entry name" value="GEPHYRIN"/>
    <property type="match status" value="1"/>
</dbReference>
<dbReference type="EMBL" id="LIZY01000086">
    <property type="protein sequence ID" value="KPJ63382.1"/>
    <property type="molecule type" value="Genomic_DNA"/>
</dbReference>
<dbReference type="InterPro" id="IPR005111">
    <property type="entry name" value="MoeA_C_domain_IV"/>
</dbReference>
<dbReference type="GO" id="GO:0006777">
    <property type="term" value="P:Mo-molybdopterin cofactor biosynthetic process"/>
    <property type="evidence" value="ECO:0007669"/>
    <property type="project" value="UniProtKB-UniRule"/>
</dbReference>
<comment type="caution">
    <text evidence="13">The sequence shown here is derived from an EMBL/GenBank/DDBJ whole genome shotgun (WGS) entry which is preliminary data.</text>
</comment>